<keyword evidence="2" id="KW-0732">Signal</keyword>
<feature type="signal peptide" evidence="2">
    <location>
        <begin position="1"/>
        <end position="15"/>
    </location>
</feature>
<reference evidence="3" key="1">
    <citation type="journal article" date="2023" name="Mol. Phylogenet. Evol.">
        <title>Genome-scale phylogeny and comparative genomics of the fungal order Sordariales.</title>
        <authorList>
            <person name="Hensen N."/>
            <person name="Bonometti L."/>
            <person name="Westerberg I."/>
            <person name="Brannstrom I.O."/>
            <person name="Guillou S."/>
            <person name="Cros-Aarteil S."/>
            <person name="Calhoun S."/>
            <person name="Haridas S."/>
            <person name="Kuo A."/>
            <person name="Mondo S."/>
            <person name="Pangilinan J."/>
            <person name="Riley R."/>
            <person name="LaButti K."/>
            <person name="Andreopoulos B."/>
            <person name="Lipzen A."/>
            <person name="Chen C."/>
            <person name="Yan M."/>
            <person name="Daum C."/>
            <person name="Ng V."/>
            <person name="Clum A."/>
            <person name="Steindorff A."/>
            <person name="Ohm R.A."/>
            <person name="Martin F."/>
            <person name="Silar P."/>
            <person name="Natvig D.O."/>
            <person name="Lalanne C."/>
            <person name="Gautier V."/>
            <person name="Ament-Velasquez S.L."/>
            <person name="Kruys A."/>
            <person name="Hutchinson M.I."/>
            <person name="Powell A.J."/>
            <person name="Barry K."/>
            <person name="Miller A.N."/>
            <person name="Grigoriev I.V."/>
            <person name="Debuchy R."/>
            <person name="Gladieux P."/>
            <person name="Hiltunen Thoren M."/>
            <person name="Johannesson H."/>
        </authorList>
    </citation>
    <scope>NUCLEOTIDE SEQUENCE</scope>
    <source>
        <strain evidence="3">PSN293</strain>
    </source>
</reference>
<dbReference type="EMBL" id="MU858175">
    <property type="protein sequence ID" value="KAK4210422.1"/>
    <property type="molecule type" value="Genomic_DNA"/>
</dbReference>
<sequence length="260" mass="27450">MKAAYTLFSLGLVSAANIIGREPEKPDNIFDEIINNNNKDNNKDLNNFLQGFKGVNLNDLEIDGLNFGNIDLNSQDALVQGILSLLAGFCVNNNVLNQNNLLNIGLNNELELFFELAQLAQLQQLGFLNGNGLRGLFNSGALLGGGGGFNIGHFKREVAEMKKTMKRTKLRRGSISKNQCDQFDISSTTTAAFESVVATSTVESSSVASAAETAAPAAEETAGEVFASSTAAEASASAVATSSALPPQNTSDIVLDNPEG</sequence>
<gene>
    <name evidence="3" type="ORF">QBC37DRAFT_390491</name>
</gene>
<reference evidence="3" key="2">
    <citation type="submission" date="2023-05" db="EMBL/GenBank/DDBJ databases">
        <authorList>
            <consortium name="Lawrence Berkeley National Laboratory"/>
            <person name="Steindorff A."/>
            <person name="Hensen N."/>
            <person name="Bonometti L."/>
            <person name="Westerberg I."/>
            <person name="Brannstrom I.O."/>
            <person name="Guillou S."/>
            <person name="Cros-Aarteil S."/>
            <person name="Calhoun S."/>
            <person name="Haridas S."/>
            <person name="Kuo A."/>
            <person name="Mondo S."/>
            <person name="Pangilinan J."/>
            <person name="Riley R."/>
            <person name="Labutti K."/>
            <person name="Andreopoulos B."/>
            <person name="Lipzen A."/>
            <person name="Chen C."/>
            <person name="Yanf M."/>
            <person name="Daum C."/>
            <person name="Ng V."/>
            <person name="Clum A."/>
            <person name="Ohm R."/>
            <person name="Martin F."/>
            <person name="Silar P."/>
            <person name="Natvig D."/>
            <person name="Lalanne C."/>
            <person name="Gautier V."/>
            <person name="Ament-Velasquez S.L."/>
            <person name="Kruys A."/>
            <person name="Hutchinson M.I."/>
            <person name="Powell A.J."/>
            <person name="Barry K."/>
            <person name="Miller A.N."/>
            <person name="Grigoriev I.V."/>
            <person name="Debuchy R."/>
            <person name="Gladieux P."/>
            <person name="Thoren M.H."/>
            <person name="Johannesson H."/>
        </authorList>
    </citation>
    <scope>NUCLEOTIDE SEQUENCE</scope>
    <source>
        <strain evidence="3">PSN293</strain>
    </source>
</reference>
<accession>A0AAN6Y5D3</accession>
<protein>
    <submittedName>
        <fullName evidence="3">Uncharacterized protein</fullName>
    </submittedName>
</protein>
<evidence type="ECO:0000256" key="1">
    <source>
        <dbReference type="SAM" id="MobiDB-lite"/>
    </source>
</evidence>
<organism evidence="3 4">
    <name type="scientific">Rhypophila decipiens</name>
    <dbReference type="NCBI Taxonomy" id="261697"/>
    <lineage>
        <taxon>Eukaryota</taxon>
        <taxon>Fungi</taxon>
        <taxon>Dikarya</taxon>
        <taxon>Ascomycota</taxon>
        <taxon>Pezizomycotina</taxon>
        <taxon>Sordariomycetes</taxon>
        <taxon>Sordariomycetidae</taxon>
        <taxon>Sordariales</taxon>
        <taxon>Naviculisporaceae</taxon>
        <taxon>Rhypophila</taxon>
    </lineage>
</organism>
<proteinExistence type="predicted"/>
<dbReference type="AlphaFoldDB" id="A0AAN6Y5D3"/>
<dbReference type="Proteomes" id="UP001301769">
    <property type="component" value="Unassembled WGS sequence"/>
</dbReference>
<evidence type="ECO:0000313" key="4">
    <source>
        <dbReference type="Proteomes" id="UP001301769"/>
    </source>
</evidence>
<keyword evidence="4" id="KW-1185">Reference proteome</keyword>
<evidence type="ECO:0000256" key="2">
    <source>
        <dbReference type="SAM" id="SignalP"/>
    </source>
</evidence>
<feature type="chain" id="PRO_5042981815" evidence="2">
    <location>
        <begin position="16"/>
        <end position="260"/>
    </location>
</feature>
<name>A0AAN6Y5D3_9PEZI</name>
<feature type="region of interest" description="Disordered" evidence="1">
    <location>
        <begin position="237"/>
        <end position="260"/>
    </location>
</feature>
<comment type="caution">
    <text evidence="3">The sequence shown here is derived from an EMBL/GenBank/DDBJ whole genome shotgun (WGS) entry which is preliminary data.</text>
</comment>
<evidence type="ECO:0000313" key="3">
    <source>
        <dbReference type="EMBL" id="KAK4210422.1"/>
    </source>
</evidence>